<accession>A0A0B9A1I9</accession>
<dbReference type="PROSITE" id="PS51826">
    <property type="entry name" value="PSBD"/>
    <property type="match status" value="1"/>
</dbReference>
<dbReference type="PROSITE" id="PS50968">
    <property type="entry name" value="BIOTINYL_LIPOYL"/>
    <property type="match status" value="1"/>
</dbReference>
<dbReference type="GO" id="GO:0005829">
    <property type="term" value="C:cytosol"/>
    <property type="evidence" value="ECO:0007669"/>
    <property type="project" value="TreeGrafter"/>
</dbReference>
<keyword evidence="8 12" id="KW-0808">Transferase</keyword>
<dbReference type="EC" id="2.3.1.61" evidence="5 12"/>
<comment type="cofactor">
    <cofactor evidence="12">
        <name>(R)-lipoate</name>
        <dbReference type="ChEBI" id="CHEBI:83088"/>
    </cofactor>
    <text evidence="12">Binds 1 lipoyl cofactor covalently.</text>
</comment>
<dbReference type="Gene3D" id="4.10.320.10">
    <property type="entry name" value="E3-binding domain"/>
    <property type="match status" value="1"/>
</dbReference>
<dbReference type="PANTHER" id="PTHR43416">
    <property type="entry name" value="DIHYDROLIPOYLLYSINE-RESIDUE SUCCINYLTRANSFERASE COMPONENT OF 2-OXOGLUTARATE DEHYDROGENASE COMPLEX, MITOCHONDRIAL-RELATED"/>
    <property type="match status" value="1"/>
</dbReference>
<dbReference type="InterPro" id="IPR006255">
    <property type="entry name" value="SucB"/>
</dbReference>
<dbReference type="InterPro" id="IPR036625">
    <property type="entry name" value="E3-bd_dom_sf"/>
</dbReference>
<evidence type="ECO:0000256" key="10">
    <source>
        <dbReference type="ARBA" id="ARBA00023315"/>
    </source>
</evidence>
<name>A0A0B9A1I9_9SPHN</name>
<dbReference type="PROSITE" id="PS00189">
    <property type="entry name" value="LIPOYL"/>
    <property type="match status" value="1"/>
</dbReference>
<comment type="subunit">
    <text evidence="4">Forms a 24-polypeptide structural core with octahedral symmetry. Part of the 2-oxoglutarate dehydrogenase (OGDH) complex composed of E1 (2-oxoglutarate dehydrogenase), E2 (dihydrolipoamide succinyltransferase) and E3 (dihydrolipoamide dehydrogenase); the complex contains multiple copies of the three enzymatic components (E1, E2 and E3).</text>
</comment>
<evidence type="ECO:0000256" key="3">
    <source>
        <dbReference type="ARBA" id="ARBA00007317"/>
    </source>
</evidence>
<evidence type="ECO:0000256" key="6">
    <source>
        <dbReference type="ARBA" id="ARBA00019511"/>
    </source>
</evidence>
<dbReference type="Pfam" id="PF00198">
    <property type="entry name" value="2-oxoacid_dh"/>
    <property type="match status" value="1"/>
</dbReference>
<keyword evidence="16" id="KW-1185">Reference proteome</keyword>
<dbReference type="GO" id="GO:0004149">
    <property type="term" value="F:dihydrolipoyllysine-residue succinyltransferase activity"/>
    <property type="evidence" value="ECO:0007669"/>
    <property type="project" value="UniProtKB-UniRule"/>
</dbReference>
<dbReference type="NCBIfam" id="TIGR01347">
    <property type="entry name" value="sucB"/>
    <property type="match status" value="1"/>
</dbReference>
<dbReference type="InterPro" id="IPR011053">
    <property type="entry name" value="Single_hybrid_motif"/>
</dbReference>
<dbReference type="EMBL" id="JRVC01000023">
    <property type="protein sequence ID" value="KHS43213.1"/>
    <property type="molecule type" value="Genomic_DNA"/>
</dbReference>
<evidence type="ECO:0000256" key="1">
    <source>
        <dbReference type="ARBA" id="ARBA00004052"/>
    </source>
</evidence>
<evidence type="ECO:0000259" key="13">
    <source>
        <dbReference type="PROSITE" id="PS50968"/>
    </source>
</evidence>
<evidence type="ECO:0000256" key="11">
    <source>
        <dbReference type="ARBA" id="ARBA00052761"/>
    </source>
</evidence>
<dbReference type="PANTHER" id="PTHR43416:SF5">
    <property type="entry name" value="DIHYDROLIPOYLLYSINE-RESIDUE SUCCINYLTRANSFERASE COMPONENT OF 2-OXOGLUTARATE DEHYDROGENASE COMPLEX, MITOCHONDRIAL"/>
    <property type="match status" value="1"/>
</dbReference>
<feature type="domain" description="Lipoyl-binding" evidence="13">
    <location>
        <begin position="2"/>
        <end position="77"/>
    </location>
</feature>
<evidence type="ECO:0000256" key="4">
    <source>
        <dbReference type="ARBA" id="ARBA00011666"/>
    </source>
</evidence>
<dbReference type="Proteomes" id="UP000031338">
    <property type="component" value="Unassembled WGS sequence"/>
</dbReference>
<comment type="catalytic activity">
    <reaction evidence="11 12">
        <text>N(6)-[(R)-dihydrolipoyl]-L-lysyl-[protein] + succinyl-CoA = N(6)-[(R)-S(8)-succinyldihydrolipoyl]-L-lysyl-[protein] + CoA</text>
        <dbReference type="Rhea" id="RHEA:15213"/>
        <dbReference type="Rhea" id="RHEA-COMP:10475"/>
        <dbReference type="Rhea" id="RHEA-COMP:20092"/>
        <dbReference type="ChEBI" id="CHEBI:57287"/>
        <dbReference type="ChEBI" id="CHEBI:57292"/>
        <dbReference type="ChEBI" id="CHEBI:83100"/>
        <dbReference type="ChEBI" id="CHEBI:83120"/>
        <dbReference type="EC" id="2.3.1.61"/>
    </reaction>
</comment>
<dbReference type="InterPro" id="IPR023213">
    <property type="entry name" value="CAT-like_dom_sf"/>
</dbReference>
<dbReference type="InterPro" id="IPR003016">
    <property type="entry name" value="2-oxoA_DH_lipoyl-BS"/>
</dbReference>
<comment type="caution">
    <text evidence="15">The sequence shown here is derived from an EMBL/GenBank/DDBJ whole genome shotgun (WGS) entry which is preliminary data.</text>
</comment>
<dbReference type="InterPro" id="IPR000089">
    <property type="entry name" value="Biotin_lipoyl"/>
</dbReference>
<dbReference type="SUPFAM" id="SSF51230">
    <property type="entry name" value="Single hybrid motif"/>
    <property type="match status" value="1"/>
</dbReference>
<dbReference type="NCBIfam" id="NF004309">
    <property type="entry name" value="PRK05704.1"/>
    <property type="match status" value="1"/>
</dbReference>
<evidence type="ECO:0000256" key="2">
    <source>
        <dbReference type="ARBA" id="ARBA00005145"/>
    </source>
</evidence>
<dbReference type="GO" id="GO:0006099">
    <property type="term" value="P:tricarboxylic acid cycle"/>
    <property type="evidence" value="ECO:0007669"/>
    <property type="project" value="UniProtKB-UniRule"/>
</dbReference>
<evidence type="ECO:0000256" key="7">
    <source>
        <dbReference type="ARBA" id="ARBA00022532"/>
    </source>
</evidence>
<keyword evidence="10 12" id="KW-0012">Acyltransferase</keyword>
<dbReference type="CDD" id="cd06849">
    <property type="entry name" value="lipoyl_domain"/>
    <property type="match status" value="1"/>
</dbReference>
<keyword evidence="9 12" id="KW-0450">Lipoyl</keyword>
<dbReference type="SUPFAM" id="SSF52777">
    <property type="entry name" value="CoA-dependent acyltransferases"/>
    <property type="match status" value="1"/>
</dbReference>
<dbReference type="InterPro" id="IPR004167">
    <property type="entry name" value="PSBD"/>
</dbReference>
<dbReference type="InterPro" id="IPR001078">
    <property type="entry name" value="2-oxoacid_DH_actylTfrase"/>
</dbReference>
<evidence type="ECO:0000313" key="15">
    <source>
        <dbReference type="EMBL" id="KHS43213.1"/>
    </source>
</evidence>
<evidence type="ECO:0000256" key="9">
    <source>
        <dbReference type="ARBA" id="ARBA00022823"/>
    </source>
</evidence>
<evidence type="ECO:0000256" key="12">
    <source>
        <dbReference type="RuleBase" id="RU361138"/>
    </source>
</evidence>
<keyword evidence="7 12" id="KW-0816">Tricarboxylic acid cycle</keyword>
<sequence>MSIEVKVPTLGESVSEATVGQWLKKPGEAVALDEPIVSLETDKVAVEVPAPAAGVLGALVANEGDTVNVGALLALIEDSVAAAGAQAPAPRTEAPVPPASASEAPAAPIAAAAPSGDAAALSPAVRRAVLEYGIDPSTVKGTGKDGRLTKEDVMAAAAAKQASPAPAVSAPAAAPAAAISGGRNEERVKMTRLRQTIAKRLKSAQETAALLTTFNDVDMSAVMEARAKYKDVFEKKHGVKLGLMSFFAKASVLALKDIPSVNAQIQGDEIVYFDYVDISVAVSAPNGLVVPVVRDVDKLSFADIEKSIANYGKAARDGTLTMADMAGGTFTISNGGVFGGLMSTPIINPPQSAVLGLHRIEDRPVVRNGEIVVRPMMYIALSYDHRIIDGREAVTALKTIKEAIEDPTRLLIDL</sequence>
<dbReference type="UniPathway" id="UPA00868">
    <property type="reaction ID" value="UER00840"/>
</dbReference>
<comment type="pathway">
    <text evidence="2 12">Amino-acid degradation; L-lysine degradation via saccharopine pathway; glutaryl-CoA from L-lysine: step 6/6.</text>
</comment>
<dbReference type="STRING" id="48936.NJ75_03842"/>
<dbReference type="RefSeq" id="WP_039337380.1">
    <property type="nucleotide sequence ID" value="NZ_JRVC01000023.1"/>
</dbReference>
<evidence type="ECO:0000256" key="8">
    <source>
        <dbReference type="ARBA" id="ARBA00022679"/>
    </source>
</evidence>
<feature type="domain" description="Peripheral subunit-binding (PSBD)" evidence="14">
    <location>
        <begin position="120"/>
        <end position="157"/>
    </location>
</feature>
<comment type="similarity">
    <text evidence="3 12">Belongs to the 2-oxoacid dehydrogenase family.</text>
</comment>
<dbReference type="SUPFAM" id="SSF47005">
    <property type="entry name" value="Peripheral subunit-binding domain of 2-oxo acid dehydrogenase complex"/>
    <property type="match status" value="1"/>
</dbReference>
<dbReference type="Gene3D" id="2.40.50.100">
    <property type="match status" value="1"/>
</dbReference>
<evidence type="ECO:0000313" key="16">
    <source>
        <dbReference type="Proteomes" id="UP000031338"/>
    </source>
</evidence>
<proteinExistence type="inferred from homology"/>
<dbReference type="Pfam" id="PF02817">
    <property type="entry name" value="E3_binding"/>
    <property type="match status" value="1"/>
</dbReference>
<protein>
    <recommendedName>
        <fullName evidence="6 12">Dihydrolipoyllysine-residue succinyltransferase component of 2-oxoglutarate dehydrogenase complex</fullName>
        <ecNumber evidence="5 12">2.3.1.61</ecNumber>
    </recommendedName>
    <alternativeName>
        <fullName evidence="12">2-oxoglutarate dehydrogenase complex component E2</fullName>
    </alternativeName>
</protein>
<evidence type="ECO:0000259" key="14">
    <source>
        <dbReference type="PROSITE" id="PS51826"/>
    </source>
</evidence>
<comment type="function">
    <text evidence="1 12">E2 component of the 2-oxoglutarate dehydrogenase (OGDH) complex which catalyzes the second step in the conversion of 2-oxoglutarate to succinyl-CoA and CO(2).</text>
</comment>
<dbReference type="PATRIC" id="fig|48936.3.peg.3879"/>
<dbReference type="GO" id="GO:0033512">
    <property type="term" value="P:L-lysine catabolic process to acetyl-CoA via saccharopine"/>
    <property type="evidence" value="ECO:0007669"/>
    <property type="project" value="UniProtKB-UniRule"/>
</dbReference>
<dbReference type="Gene3D" id="3.30.559.10">
    <property type="entry name" value="Chloramphenicol acetyltransferase-like domain"/>
    <property type="match status" value="1"/>
</dbReference>
<dbReference type="GO" id="GO:0045252">
    <property type="term" value="C:oxoglutarate dehydrogenase complex"/>
    <property type="evidence" value="ECO:0007669"/>
    <property type="project" value="UniProtKB-UniRule"/>
</dbReference>
<organism evidence="15 16">
    <name type="scientific">Novosphingobium subterraneum</name>
    <dbReference type="NCBI Taxonomy" id="48936"/>
    <lineage>
        <taxon>Bacteria</taxon>
        <taxon>Pseudomonadati</taxon>
        <taxon>Pseudomonadota</taxon>
        <taxon>Alphaproteobacteria</taxon>
        <taxon>Sphingomonadales</taxon>
        <taxon>Sphingomonadaceae</taxon>
        <taxon>Novosphingobium</taxon>
    </lineage>
</organism>
<dbReference type="FunFam" id="3.30.559.10:FF:000007">
    <property type="entry name" value="Dihydrolipoamide acetyltransferase component of pyruvate dehydrogenase complex"/>
    <property type="match status" value="1"/>
</dbReference>
<dbReference type="InterPro" id="IPR050537">
    <property type="entry name" value="2-oxoacid_dehydrogenase"/>
</dbReference>
<reference evidence="15 16" key="1">
    <citation type="submission" date="2014-10" db="EMBL/GenBank/DDBJ databases">
        <title>Draft genome sequence of Novosphingobium subterraneum DSM 12447.</title>
        <authorList>
            <person name="Gan H.M."/>
            <person name="Gan H.Y."/>
            <person name="Savka M.A."/>
        </authorList>
    </citation>
    <scope>NUCLEOTIDE SEQUENCE [LARGE SCALE GENOMIC DNA]</scope>
    <source>
        <strain evidence="15 16">DSM 12447</strain>
    </source>
</reference>
<dbReference type="AlphaFoldDB" id="A0A0B9A1I9"/>
<gene>
    <name evidence="15" type="ORF">NJ75_03842</name>
</gene>
<evidence type="ECO:0000256" key="5">
    <source>
        <dbReference type="ARBA" id="ARBA00012945"/>
    </source>
</evidence>
<dbReference type="Pfam" id="PF00364">
    <property type="entry name" value="Biotin_lipoyl"/>
    <property type="match status" value="1"/>
</dbReference>